<evidence type="ECO:0000313" key="1">
    <source>
        <dbReference type="EMBL" id="OAQ56185.1"/>
    </source>
</evidence>
<dbReference type="InterPro" id="IPR009195">
    <property type="entry name" value="Uncharacterised_YjbK"/>
</dbReference>
<evidence type="ECO:0000313" key="2">
    <source>
        <dbReference type="Proteomes" id="UP000078516"/>
    </source>
</evidence>
<organism evidence="1 2">
    <name type="scientific">Enterococcus thailandicus</name>
    <dbReference type="NCBI Taxonomy" id="417368"/>
    <lineage>
        <taxon>Bacteria</taxon>
        <taxon>Bacillati</taxon>
        <taxon>Bacillota</taxon>
        <taxon>Bacilli</taxon>
        <taxon>Lactobacillales</taxon>
        <taxon>Enterococcaceae</taxon>
        <taxon>Enterococcus</taxon>
    </lineage>
</organism>
<dbReference type="KEGG" id="eth:CK496_11015"/>
<dbReference type="InterPro" id="IPR033469">
    <property type="entry name" value="CYTH-like_dom_sf"/>
</dbReference>
<dbReference type="InterPro" id="IPR023577">
    <property type="entry name" value="CYTH_domain"/>
</dbReference>
<dbReference type="AlphaFoldDB" id="A0A179ESI4"/>
<dbReference type="Pfam" id="PF01928">
    <property type="entry name" value="CYTH"/>
    <property type="match status" value="1"/>
</dbReference>
<comment type="caution">
    <text evidence="1">The sequence shown here is derived from an EMBL/GenBank/DDBJ whole genome shotgun (WGS) entry which is preliminary data.</text>
</comment>
<accession>A0A179ESI4</accession>
<dbReference type="SMART" id="SM01118">
    <property type="entry name" value="CYTH"/>
    <property type="match status" value="1"/>
</dbReference>
<dbReference type="EMBL" id="LWMN01000011">
    <property type="protein sequence ID" value="OAQ56185.1"/>
    <property type="molecule type" value="Genomic_DNA"/>
</dbReference>
<reference evidence="1 2" key="1">
    <citation type="submission" date="2016-04" db="EMBL/GenBank/DDBJ databases">
        <title>Draft genome of an Enterococcus thailandicus strain isolated from bovine feces.</title>
        <authorList>
            <person name="Beukers A.G."/>
            <person name="Zaheer R."/>
            <person name="Goji N."/>
            <person name="Cook S.R."/>
            <person name="Amoako K."/>
            <person name="Chaves A.V."/>
            <person name="Ward M.P."/>
            <person name="Mcallister T.A."/>
        </authorList>
    </citation>
    <scope>NUCLEOTIDE SEQUENCE [LARGE SCALE GENOMIC DNA]</scope>
    <source>
        <strain evidence="1 2">F0711D 46</strain>
    </source>
</reference>
<keyword evidence="2" id="KW-1185">Reference proteome</keyword>
<dbReference type="Gene3D" id="2.40.320.10">
    <property type="entry name" value="Hypothetical Protein Pfu-838710-001"/>
    <property type="match status" value="1"/>
</dbReference>
<dbReference type="PIRSF" id="PIRSF012526">
    <property type="entry name" value="CYTH_UCP012526"/>
    <property type="match status" value="1"/>
</dbReference>
<sequence>MAENLEIEFKTMLSQSEYQQLITHYQLTATDFKTQTNSYFDTPDFQLKAKNCGLRIRRYENLAEYTLKTPTTSGLLETTDTLTKACADDILQSNVLPITGHVFEKLIELGIHSSQLIKTGELTTKRAEFHIKEGLLAIDQSWAQNLHDYELELEVQDTTTTSADFLQFLSSFNLPYRPAKNKIHRMIEAKN</sequence>
<gene>
    <name evidence="1" type="ORF">A6E74_05540</name>
</gene>
<dbReference type="CDD" id="cd07762">
    <property type="entry name" value="CYTH-like_Pase_1"/>
    <property type="match status" value="1"/>
</dbReference>
<dbReference type="Proteomes" id="UP000078516">
    <property type="component" value="Unassembled WGS sequence"/>
</dbReference>
<dbReference type="RefSeq" id="WP_067483012.1">
    <property type="nucleotide sequence ID" value="NZ_CP023074.1"/>
</dbReference>
<name>A0A179ESI4_ENTTH</name>
<dbReference type="PROSITE" id="PS51707">
    <property type="entry name" value="CYTH"/>
    <property type="match status" value="1"/>
</dbReference>
<proteinExistence type="predicted"/>
<dbReference type="SUPFAM" id="SSF55154">
    <property type="entry name" value="CYTH-like phosphatases"/>
    <property type="match status" value="1"/>
</dbReference>
<protein>
    <submittedName>
        <fullName evidence="1">Adenylate cyclase</fullName>
    </submittedName>
</protein>
<dbReference type="GeneID" id="77488165"/>